<dbReference type="EMBL" id="CAUEEQ010000425">
    <property type="protein sequence ID" value="CAJ0916812.1"/>
    <property type="molecule type" value="Genomic_DNA"/>
</dbReference>
<feature type="compositionally biased region" description="Polar residues" evidence="6">
    <location>
        <begin position="262"/>
        <end position="275"/>
    </location>
</feature>
<dbReference type="InterPro" id="IPR050350">
    <property type="entry name" value="Compl-Cell_Adhes-Reg"/>
</dbReference>
<dbReference type="CDD" id="cd00033">
    <property type="entry name" value="CCP"/>
    <property type="match status" value="3"/>
</dbReference>
<evidence type="ECO:0000256" key="5">
    <source>
        <dbReference type="PROSITE-ProRule" id="PRU00302"/>
    </source>
</evidence>
<dbReference type="Proteomes" id="UP001176940">
    <property type="component" value="Unassembled WGS sequence"/>
</dbReference>
<dbReference type="SUPFAM" id="SSF57535">
    <property type="entry name" value="Complement control module/SCR domain"/>
    <property type="match status" value="3"/>
</dbReference>
<keyword evidence="1 5" id="KW-0768">Sushi</keyword>
<dbReference type="InterPro" id="IPR000436">
    <property type="entry name" value="Sushi_SCR_CCP_dom"/>
</dbReference>
<gene>
    <name evidence="8" type="ORF">RIMI_LOCUS371223</name>
</gene>
<name>A0ABN9KQ39_9NEOB</name>
<feature type="region of interest" description="Disordered" evidence="6">
    <location>
        <begin position="240"/>
        <end position="275"/>
    </location>
</feature>
<dbReference type="PROSITE" id="PS50923">
    <property type="entry name" value="SUSHI"/>
    <property type="match status" value="1"/>
</dbReference>
<dbReference type="PANTHER" id="PTHR19325">
    <property type="entry name" value="COMPLEMENT COMPONENT-RELATED SUSHI DOMAIN-CONTAINING"/>
    <property type="match status" value="1"/>
</dbReference>
<dbReference type="Pfam" id="PF00084">
    <property type="entry name" value="Sushi"/>
    <property type="match status" value="1"/>
</dbReference>
<feature type="domain" description="Sushi" evidence="7">
    <location>
        <begin position="49"/>
        <end position="111"/>
    </location>
</feature>
<dbReference type="InterPro" id="IPR035976">
    <property type="entry name" value="Sushi/SCR/CCP_sf"/>
</dbReference>
<dbReference type="PANTHER" id="PTHR19325:SF560">
    <property type="entry name" value="SUSHI, VON WILLEBRAND FACTOR TYPE A, EGF AND PENTRAXIN DOMAIN-CONTAINING PROTEIN 1"/>
    <property type="match status" value="1"/>
</dbReference>
<proteinExistence type="predicted"/>
<evidence type="ECO:0000259" key="7">
    <source>
        <dbReference type="PROSITE" id="PS50923"/>
    </source>
</evidence>
<evidence type="ECO:0000256" key="2">
    <source>
        <dbReference type="ARBA" id="ARBA00022737"/>
    </source>
</evidence>
<accession>A0ABN9KQ39</accession>
<dbReference type="SMART" id="SM00032">
    <property type="entry name" value="CCP"/>
    <property type="match status" value="2"/>
</dbReference>
<organism evidence="8 9">
    <name type="scientific">Ranitomeya imitator</name>
    <name type="common">mimic poison frog</name>
    <dbReference type="NCBI Taxonomy" id="111125"/>
    <lineage>
        <taxon>Eukaryota</taxon>
        <taxon>Metazoa</taxon>
        <taxon>Chordata</taxon>
        <taxon>Craniata</taxon>
        <taxon>Vertebrata</taxon>
        <taxon>Euteleostomi</taxon>
        <taxon>Amphibia</taxon>
        <taxon>Batrachia</taxon>
        <taxon>Anura</taxon>
        <taxon>Neobatrachia</taxon>
        <taxon>Hyloidea</taxon>
        <taxon>Dendrobatidae</taxon>
        <taxon>Dendrobatinae</taxon>
        <taxon>Ranitomeya</taxon>
    </lineage>
</organism>
<evidence type="ECO:0000256" key="3">
    <source>
        <dbReference type="ARBA" id="ARBA00023157"/>
    </source>
</evidence>
<keyword evidence="3" id="KW-1015">Disulfide bond</keyword>
<dbReference type="Gene3D" id="2.10.70.10">
    <property type="entry name" value="Complement Module, domain 1"/>
    <property type="match status" value="3"/>
</dbReference>
<evidence type="ECO:0000313" key="8">
    <source>
        <dbReference type="EMBL" id="CAJ0916812.1"/>
    </source>
</evidence>
<feature type="region of interest" description="Disordered" evidence="6">
    <location>
        <begin position="197"/>
        <end position="221"/>
    </location>
</feature>
<reference evidence="8" key="1">
    <citation type="submission" date="2023-07" db="EMBL/GenBank/DDBJ databases">
        <authorList>
            <person name="Stuckert A."/>
        </authorList>
    </citation>
    <scope>NUCLEOTIDE SEQUENCE</scope>
</reference>
<comment type="caution">
    <text evidence="8">The sequence shown here is derived from an EMBL/GenBank/DDBJ whole genome shotgun (WGS) entry which is preliminary data.</text>
</comment>
<feature type="compositionally biased region" description="Basic and acidic residues" evidence="6">
    <location>
        <begin position="209"/>
        <end position="220"/>
    </location>
</feature>
<evidence type="ECO:0000256" key="6">
    <source>
        <dbReference type="SAM" id="MobiDB-lite"/>
    </source>
</evidence>
<sequence length="275" mass="31198">METVRSTAIQEAENNSVISVTLHRLHGVKESECLASGAWSGPFPVCENVTCPYPVIPRLGRLDFFQPREGNVSIYRDMVRYTCDLSYALIGNEMATCRANGTWSHVPECRNVKCQRPAEILNGYMSFAPYRKYNYKEEVMYGCNLPYALVGPRSSYWTKMEIGPRSRAVRVRSAVALWHRRHHTALTLRCHHDYSSVPRAHAKGQRPAQRAEDARGRDLPAADPTWRRYHLLLQKQDGEVRLQRAESGATMASSPYPPATKNPDSSTYSLVTPQR</sequence>
<keyword evidence="9" id="KW-1185">Reference proteome</keyword>
<keyword evidence="4" id="KW-0325">Glycoprotein</keyword>
<evidence type="ECO:0000313" key="9">
    <source>
        <dbReference type="Proteomes" id="UP001176940"/>
    </source>
</evidence>
<evidence type="ECO:0000256" key="4">
    <source>
        <dbReference type="ARBA" id="ARBA00023180"/>
    </source>
</evidence>
<comment type="caution">
    <text evidence="5">Lacks conserved residue(s) required for the propagation of feature annotation.</text>
</comment>
<protein>
    <recommendedName>
        <fullName evidence="7">Sushi domain-containing protein</fullName>
    </recommendedName>
</protein>
<evidence type="ECO:0000256" key="1">
    <source>
        <dbReference type="ARBA" id="ARBA00022659"/>
    </source>
</evidence>
<keyword evidence="2" id="KW-0677">Repeat</keyword>